<dbReference type="Ensembl" id="ENSLLET00000009952.1">
    <property type="protein sequence ID" value="ENSLLEP00000009588.1"/>
    <property type="gene ID" value="ENSLLEG00000006111.1"/>
</dbReference>
<keyword evidence="2" id="KW-1185">Reference proteome</keyword>
<dbReference type="GeneTree" id="ENSGT00390000009313"/>
<dbReference type="Gene3D" id="2.100.10.20">
    <property type="entry name" value="Vitelline membrane outer layer protein I (VOMI)"/>
    <property type="match status" value="1"/>
</dbReference>
<organism evidence="1 2">
    <name type="scientific">Leptobrachium leishanense</name>
    <name type="common">Leishan spiny toad</name>
    <dbReference type="NCBI Taxonomy" id="445787"/>
    <lineage>
        <taxon>Eukaryota</taxon>
        <taxon>Metazoa</taxon>
        <taxon>Chordata</taxon>
        <taxon>Craniata</taxon>
        <taxon>Vertebrata</taxon>
        <taxon>Euteleostomi</taxon>
        <taxon>Amphibia</taxon>
        <taxon>Batrachia</taxon>
        <taxon>Anura</taxon>
        <taxon>Pelobatoidea</taxon>
        <taxon>Megophryidae</taxon>
        <taxon>Leptobrachium</taxon>
    </lineage>
</organism>
<evidence type="ECO:0008006" key="3">
    <source>
        <dbReference type="Google" id="ProtNLM"/>
    </source>
</evidence>
<evidence type="ECO:0000313" key="2">
    <source>
        <dbReference type="Proteomes" id="UP000694569"/>
    </source>
</evidence>
<dbReference type="PANTHER" id="PTHR18841:SF3">
    <property type="entry name" value="VITELLINE MEMBRANE OUTER LAYER PROTEIN 1 HOMOLOG"/>
    <property type="match status" value="1"/>
</dbReference>
<dbReference type="OrthoDB" id="6344411at2759"/>
<dbReference type="Proteomes" id="UP000694569">
    <property type="component" value="Unplaced"/>
</dbReference>
<reference evidence="1" key="1">
    <citation type="submission" date="2025-08" db="UniProtKB">
        <authorList>
            <consortium name="Ensembl"/>
        </authorList>
    </citation>
    <scope>IDENTIFICATION</scope>
</reference>
<dbReference type="GO" id="GO:0005615">
    <property type="term" value="C:extracellular space"/>
    <property type="evidence" value="ECO:0007669"/>
    <property type="project" value="TreeGrafter"/>
</dbReference>
<name>A0A8C5M6X5_9ANUR</name>
<accession>A0A8C5M6X5</accession>
<evidence type="ECO:0000313" key="1">
    <source>
        <dbReference type="Ensembl" id="ENSLLEP00000009588.1"/>
    </source>
</evidence>
<proteinExistence type="predicted"/>
<protein>
    <recommendedName>
        <fullName evidence="3">Vitelline membrane outer layer protein 1 homolog</fullName>
    </recommendedName>
</protein>
<sequence length="221" mass="24292">MGPAMHCHTAAALQCVCLSQSHPTFLTRAGTLCNLAPPPHVIHIAQANNCRRSHQPACFHSAAKEDRGREEIYYQVEQIQLLGDDTALNGISLRCASVLPPNEETSINSTVGQWGTWGKVLQCKRGFLSGFALRVEEHQVLRDNTAANNIKFVCSDGNTIEGYGLSWGTYGEWSEKCRMGICGIQTRVQANQGPVRDDTSLNNVYFLCCNDPPKGVDQKTQ</sequence>
<dbReference type="SUPFAM" id="SSF51092">
    <property type="entry name" value="Vitelline membrane outer protein-I (VMO-I)"/>
    <property type="match status" value="1"/>
</dbReference>
<dbReference type="Pfam" id="PF03762">
    <property type="entry name" value="VOMI"/>
    <property type="match status" value="1"/>
</dbReference>
<reference evidence="1" key="2">
    <citation type="submission" date="2025-09" db="UniProtKB">
        <authorList>
            <consortium name="Ensembl"/>
        </authorList>
    </citation>
    <scope>IDENTIFICATION</scope>
</reference>
<dbReference type="InterPro" id="IPR036706">
    <property type="entry name" value="VOMI_sf"/>
</dbReference>
<dbReference type="InterPro" id="IPR005515">
    <property type="entry name" value="VOMI"/>
</dbReference>
<dbReference type="AlphaFoldDB" id="A0A8C5M6X5"/>
<dbReference type="PANTHER" id="PTHR18841">
    <property type="entry name" value="VITELLINE MEMBRANE OUTER LAYER PROTEIN I-RELATED"/>
    <property type="match status" value="1"/>
</dbReference>